<feature type="signal peptide" evidence="1">
    <location>
        <begin position="1"/>
        <end position="20"/>
    </location>
</feature>
<reference evidence="2 3" key="1">
    <citation type="submission" date="2020-08" db="EMBL/GenBank/DDBJ databases">
        <title>Genomic Encyclopedia of Type Strains, Phase IV (KMG-IV): sequencing the most valuable type-strain genomes for metagenomic binning, comparative biology and taxonomic classification.</title>
        <authorList>
            <person name="Goeker M."/>
        </authorList>
    </citation>
    <scope>NUCLEOTIDE SEQUENCE [LARGE SCALE GENOMIC DNA]</scope>
    <source>
        <strain evidence="2 3">DSM 12251</strain>
    </source>
</reference>
<name>A0A7W7YPS6_9BACT</name>
<protein>
    <submittedName>
        <fullName evidence="2">Uncharacterized protein</fullName>
    </submittedName>
</protein>
<sequence>MKLFKTSLTMALLGTASAWAAPVIPTPFPEGLAGNYQALLYSQDGDAGSPVGLVTLAVTTKGALTGKLTTLENKTYPLKATLSYADTESLVANAPAGTATAPTIQIVRGKNIPNLSVNLTIKDFEENDTLDIFVNEEATTIGSTENGFKQITFAKGALPYAAAGAYTAAFELADTPGQNDPAGSGYAVGSIDAKGLLKLTGKTGDGTVFTAALPAGPDYRYVTFLNPYKRNDSFFAGKIILTERNSGGFHMTPAEAGYDFQWKKSSLLPKITDKSYRAGFGPLDVLVSMEPWTVPAKGETVADLFGISALEIFNIGYDGVFPGTAYTKYIPVKAGLTAQNTLRIAAGGAGSTSGFDPSLWAKIITTKIDPKTGKFTATVNIEDTIEPTTPTGKSKTVKRKVAFEGVLLRPDSGSLASIAQGQIILPPKDVKTETTTSSMFAFSGNIVEDAIYAAAAPTAGTYKGVIIRQPNEPEDSQDAIIPYATGTPGPPAGANITFTISPDLQTLNFQGRLLKLRNDGRGTNNIITYDDLPGNITNSCLVHLQLDGTTKQVVGIFATYNQFGRSGFSVITRISNFLQRDNSIIKQ</sequence>
<evidence type="ECO:0000313" key="3">
    <source>
        <dbReference type="Proteomes" id="UP000534294"/>
    </source>
</evidence>
<keyword evidence="3" id="KW-1185">Reference proteome</keyword>
<gene>
    <name evidence="2" type="ORF">HNQ64_004148</name>
</gene>
<dbReference type="EMBL" id="JACHIF010000010">
    <property type="protein sequence ID" value="MBB5039870.1"/>
    <property type="molecule type" value="Genomic_DNA"/>
</dbReference>
<organism evidence="2 3">
    <name type="scientific">Prosthecobacter dejongeii</name>
    <dbReference type="NCBI Taxonomy" id="48465"/>
    <lineage>
        <taxon>Bacteria</taxon>
        <taxon>Pseudomonadati</taxon>
        <taxon>Verrucomicrobiota</taxon>
        <taxon>Verrucomicrobiia</taxon>
        <taxon>Verrucomicrobiales</taxon>
        <taxon>Verrucomicrobiaceae</taxon>
        <taxon>Prosthecobacter</taxon>
    </lineage>
</organism>
<accession>A0A7W7YPS6</accession>
<dbReference type="Proteomes" id="UP000534294">
    <property type="component" value="Unassembled WGS sequence"/>
</dbReference>
<comment type="caution">
    <text evidence="2">The sequence shown here is derived from an EMBL/GenBank/DDBJ whole genome shotgun (WGS) entry which is preliminary data.</text>
</comment>
<proteinExistence type="predicted"/>
<dbReference type="AlphaFoldDB" id="A0A7W7YPS6"/>
<evidence type="ECO:0000256" key="1">
    <source>
        <dbReference type="SAM" id="SignalP"/>
    </source>
</evidence>
<keyword evidence="1" id="KW-0732">Signal</keyword>
<dbReference type="RefSeq" id="WP_184212040.1">
    <property type="nucleotide sequence ID" value="NZ_JACHIF010000010.1"/>
</dbReference>
<feature type="chain" id="PRO_5031435904" evidence="1">
    <location>
        <begin position="21"/>
        <end position="587"/>
    </location>
</feature>
<evidence type="ECO:0000313" key="2">
    <source>
        <dbReference type="EMBL" id="MBB5039870.1"/>
    </source>
</evidence>